<dbReference type="Proteomes" id="UP000193411">
    <property type="component" value="Unassembled WGS sequence"/>
</dbReference>
<keyword evidence="2" id="KW-1185">Reference proteome</keyword>
<sequence>MQKLHDVPNIRTSAQAIIRTRTACILSQYTATISVLPQPLVLSRSRPPQRLSHDPRTSRHLIILGLATTLRRVSSRSLSYLPHLAPTITHSSSFKLDLVPNMPTNTEFHPLAADAFSVSIYVPVHYEYSQVEYVAPFLEQYKGSKVFVYKWNGRRDKMIEYYSTSPEYTNAQLGVYDFTLQNIISCILDEPPEKKVVFLLTASMAYCFGEYQRNLLKSVKSTLKRWATN</sequence>
<dbReference type="EMBL" id="MCFL01000015">
    <property type="protein sequence ID" value="ORZ36794.1"/>
    <property type="molecule type" value="Genomic_DNA"/>
</dbReference>
<gene>
    <name evidence="1" type="ORF">BCR44DRAFT_1059926</name>
</gene>
<organism evidence="1 2">
    <name type="scientific">Catenaria anguillulae PL171</name>
    <dbReference type="NCBI Taxonomy" id="765915"/>
    <lineage>
        <taxon>Eukaryota</taxon>
        <taxon>Fungi</taxon>
        <taxon>Fungi incertae sedis</taxon>
        <taxon>Blastocladiomycota</taxon>
        <taxon>Blastocladiomycetes</taxon>
        <taxon>Blastocladiales</taxon>
        <taxon>Catenariaceae</taxon>
        <taxon>Catenaria</taxon>
    </lineage>
</organism>
<dbReference type="OrthoDB" id="9976495at2759"/>
<proteinExistence type="predicted"/>
<reference evidence="1 2" key="1">
    <citation type="submission" date="2016-07" db="EMBL/GenBank/DDBJ databases">
        <title>Pervasive Adenine N6-methylation of Active Genes in Fungi.</title>
        <authorList>
            <consortium name="DOE Joint Genome Institute"/>
            <person name="Mondo S.J."/>
            <person name="Dannebaum R.O."/>
            <person name="Kuo R.C."/>
            <person name="Labutti K."/>
            <person name="Haridas S."/>
            <person name="Kuo A."/>
            <person name="Salamov A."/>
            <person name="Ahrendt S.R."/>
            <person name="Lipzen A."/>
            <person name="Sullivan W."/>
            <person name="Andreopoulos W.B."/>
            <person name="Clum A."/>
            <person name="Lindquist E."/>
            <person name="Daum C."/>
            <person name="Ramamoorthy G.K."/>
            <person name="Gryganskyi A."/>
            <person name="Culley D."/>
            <person name="Magnuson J.K."/>
            <person name="James T.Y."/>
            <person name="O'Malley M.A."/>
            <person name="Stajich J.E."/>
            <person name="Spatafora J.W."/>
            <person name="Visel A."/>
            <person name="Grigoriev I.V."/>
        </authorList>
    </citation>
    <scope>NUCLEOTIDE SEQUENCE [LARGE SCALE GENOMIC DNA]</scope>
    <source>
        <strain evidence="1 2">PL171</strain>
    </source>
</reference>
<dbReference type="AlphaFoldDB" id="A0A1Y2HS79"/>
<comment type="caution">
    <text evidence="1">The sequence shown here is derived from an EMBL/GenBank/DDBJ whole genome shotgun (WGS) entry which is preliminary data.</text>
</comment>
<evidence type="ECO:0000313" key="1">
    <source>
        <dbReference type="EMBL" id="ORZ36794.1"/>
    </source>
</evidence>
<protein>
    <submittedName>
        <fullName evidence="1">Uncharacterized protein</fullName>
    </submittedName>
</protein>
<name>A0A1Y2HS79_9FUNG</name>
<accession>A0A1Y2HS79</accession>
<evidence type="ECO:0000313" key="2">
    <source>
        <dbReference type="Proteomes" id="UP000193411"/>
    </source>
</evidence>